<dbReference type="GO" id="GO:0003824">
    <property type="term" value="F:catalytic activity"/>
    <property type="evidence" value="ECO:0007669"/>
    <property type="project" value="UniProtKB-ARBA"/>
</dbReference>
<protein>
    <recommendedName>
        <fullName evidence="1">AB hydrolase-1 domain-containing protein</fullName>
    </recommendedName>
</protein>
<accession>A0A1B1K0T4</accession>
<evidence type="ECO:0000259" key="1">
    <source>
        <dbReference type="Pfam" id="PF00561"/>
    </source>
</evidence>
<dbReference type="AlphaFoldDB" id="A0A1B1K0T4"/>
<organism evidence="2 3">
    <name type="scientific">Rhodococcus opacus</name>
    <name type="common">Nocardia opaca</name>
    <dbReference type="NCBI Taxonomy" id="37919"/>
    <lineage>
        <taxon>Bacteria</taxon>
        <taxon>Bacillati</taxon>
        <taxon>Actinomycetota</taxon>
        <taxon>Actinomycetes</taxon>
        <taxon>Mycobacteriales</taxon>
        <taxon>Nocardiaceae</taxon>
        <taxon>Rhodococcus</taxon>
    </lineage>
</organism>
<dbReference type="PATRIC" id="fig|37919.13.peg.1510"/>
<dbReference type="Proteomes" id="UP000186108">
    <property type="component" value="Chromosome"/>
</dbReference>
<reference evidence="2 3" key="1">
    <citation type="submission" date="2014-07" db="EMBL/GenBank/DDBJ databases">
        <authorList>
            <person name="Zhang J.E."/>
            <person name="Yang H."/>
            <person name="Guo J."/>
            <person name="Deng Z."/>
            <person name="Luo H."/>
            <person name="Luo M."/>
            <person name="Zhao B."/>
        </authorList>
    </citation>
    <scope>NUCLEOTIDE SEQUENCE [LARGE SCALE GENOMIC DNA]</scope>
    <source>
        <strain evidence="2 3">1CP</strain>
    </source>
</reference>
<evidence type="ECO:0000313" key="2">
    <source>
        <dbReference type="EMBL" id="ANS26202.1"/>
    </source>
</evidence>
<sequence>MTGVTCEAVGMVDIARPQLEGTVAVGEGRRLGFAEFGSAQGRAVFWLHGTPGARRQVPMEARAFAEREHVRLIGIDRPGVGSSTPHRYGAVIDFAEDLRTVADTLGIDQMAVVGLSGGGPYTLAAAYAMPDRVVATGILGGVAPTKGPDAIRSGLMDLAVLAAPVLSAGGVPVGLAASSVIRLARPFASPIIDLYGRLSPEGDRRLLARPEFKAMFLDDLLNGGRKQLSAPFADLVLFARDWGFRVNAVKTPVRWWHGDCDHIIPLRHGQHMVSLLPDAEFHTMRGESHLGGLGMSEEILRSLLDIWDAKEAQAPFGPV</sequence>
<dbReference type="Gene3D" id="3.40.50.1820">
    <property type="entry name" value="alpha/beta hydrolase"/>
    <property type="match status" value="1"/>
</dbReference>
<name>A0A1B1K0T4_RHOOP</name>
<feature type="domain" description="AB hydrolase-1" evidence="1">
    <location>
        <begin position="44"/>
        <end position="290"/>
    </location>
</feature>
<dbReference type="InterPro" id="IPR000073">
    <property type="entry name" value="AB_hydrolase_1"/>
</dbReference>
<dbReference type="PANTHER" id="PTHR43433">
    <property type="entry name" value="HYDROLASE, ALPHA/BETA FOLD FAMILY PROTEIN"/>
    <property type="match status" value="1"/>
</dbReference>
<proteinExistence type="predicted"/>
<gene>
    <name evidence="2" type="ORF">R1CP_07405</name>
</gene>
<dbReference type="PANTHER" id="PTHR43433:SF10">
    <property type="entry name" value="AB HYDROLASE-1 DOMAIN-CONTAINING PROTEIN"/>
    <property type="match status" value="1"/>
</dbReference>
<dbReference type="SUPFAM" id="SSF53474">
    <property type="entry name" value="alpha/beta-Hydrolases"/>
    <property type="match status" value="1"/>
</dbReference>
<dbReference type="InterPro" id="IPR029058">
    <property type="entry name" value="AB_hydrolase_fold"/>
</dbReference>
<evidence type="ECO:0000313" key="3">
    <source>
        <dbReference type="Proteomes" id="UP000186108"/>
    </source>
</evidence>
<dbReference type="Pfam" id="PF00561">
    <property type="entry name" value="Abhydrolase_1"/>
    <property type="match status" value="1"/>
</dbReference>
<dbReference type="EMBL" id="CP009111">
    <property type="protein sequence ID" value="ANS26202.1"/>
    <property type="molecule type" value="Genomic_DNA"/>
</dbReference>
<dbReference type="InterPro" id="IPR050471">
    <property type="entry name" value="AB_hydrolase"/>
</dbReference>